<gene>
    <name evidence="3" type="ORF">CLV43_103456</name>
</gene>
<dbReference type="PANTHER" id="PTHR43096">
    <property type="entry name" value="DNAJ HOMOLOG 1, MITOCHONDRIAL-RELATED"/>
    <property type="match status" value="1"/>
</dbReference>
<organism evidence="3 4">
    <name type="scientific">Umezawaea tangerina</name>
    <dbReference type="NCBI Taxonomy" id="84725"/>
    <lineage>
        <taxon>Bacteria</taxon>
        <taxon>Bacillati</taxon>
        <taxon>Actinomycetota</taxon>
        <taxon>Actinomycetes</taxon>
        <taxon>Pseudonocardiales</taxon>
        <taxon>Pseudonocardiaceae</taxon>
        <taxon>Umezawaea</taxon>
    </lineage>
</organism>
<dbReference type="InterPro" id="IPR036869">
    <property type="entry name" value="J_dom_sf"/>
</dbReference>
<dbReference type="RefSeq" id="WP_245886350.1">
    <property type="nucleotide sequence ID" value="NZ_PVTF01000003.1"/>
</dbReference>
<dbReference type="InterPro" id="IPR011528">
    <property type="entry name" value="NERD"/>
</dbReference>
<comment type="caution">
    <text evidence="3">The sequence shown here is derived from an EMBL/GenBank/DDBJ whole genome shotgun (WGS) entry which is preliminary data.</text>
</comment>
<dbReference type="GO" id="GO:0042026">
    <property type="term" value="P:protein refolding"/>
    <property type="evidence" value="ECO:0007669"/>
    <property type="project" value="TreeGrafter"/>
</dbReference>
<sequence length="376" mass="41151">MGGFVRAVDYYEVLGVGRSASTREIKSAYRALAKVMHPDAGGSGDGFRTLQEAYETLQDPVLRFHYDRAGSSGAVALRTGTSTRSRRAGRTGRLRNFGDDPSFVPPKPVVDIGDIPWWHLVDLTQRVRYVPTSGPGHAPALAAVGGWLLLLLPVVTLGFSLLLLVVWLPLVAAAATAAFKLVRKYLRTMRDDRVFAGRYDTGVVYGEPDERLCERLSAEVLRAYLTRLPGARIFHGLAWPGSVFADIDHAVMCGRRLVLVESKSWLPGHYGSDDDGTLWRNGHPFRGGGTMLPEGMAAYQRALPDFEVRCALLIYPSRAGEITTDEAEGQVVVPMTPDQFVEDIGEWFAEDPTTVDRDALRLVLDQVVAQARAAGA</sequence>
<keyword evidence="1" id="KW-0472">Membrane</keyword>
<dbReference type="PANTHER" id="PTHR43096:SF58">
    <property type="entry name" value="CHAPERONE DNAJ-DOMAIN SUPERFAMILY PROTEIN"/>
    <property type="match status" value="1"/>
</dbReference>
<dbReference type="Proteomes" id="UP000239494">
    <property type="component" value="Unassembled WGS sequence"/>
</dbReference>
<accession>A0A2T0TDG4</accession>
<dbReference type="SUPFAM" id="SSF46565">
    <property type="entry name" value="Chaperone J-domain"/>
    <property type="match status" value="1"/>
</dbReference>
<dbReference type="PROSITE" id="PS50076">
    <property type="entry name" value="DNAJ_2"/>
    <property type="match status" value="1"/>
</dbReference>
<dbReference type="InterPro" id="IPR001623">
    <property type="entry name" value="DnaJ_domain"/>
</dbReference>
<feature type="domain" description="J" evidence="2">
    <location>
        <begin position="9"/>
        <end position="70"/>
    </location>
</feature>
<evidence type="ECO:0000256" key="1">
    <source>
        <dbReference type="SAM" id="Phobius"/>
    </source>
</evidence>
<dbReference type="GO" id="GO:0005737">
    <property type="term" value="C:cytoplasm"/>
    <property type="evidence" value="ECO:0007669"/>
    <property type="project" value="TreeGrafter"/>
</dbReference>
<dbReference type="SMART" id="SM00271">
    <property type="entry name" value="DnaJ"/>
    <property type="match status" value="1"/>
</dbReference>
<proteinExistence type="predicted"/>
<evidence type="ECO:0000313" key="4">
    <source>
        <dbReference type="Proteomes" id="UP000239494"/>
    </source>
</evidence>
<evidence type="ECO:0000313" key="3">
    <source>
        <dbReference type="EMBL" id="PRY43709.1"/>
    </source>
</evidence>
<dbReference type="GO" id="GO:0051082">
    <property type="term" value="F:unfolded protein binding"/>
    <property type="evidence" value="ECO:0007669"/>
    <property type="project" value="TreeGrafter"/>
</dbReference>
<dbReference type="Pfam" id="PF08378">
    <property type="entry name" value="NERD"/>
    <property type="match status" value="1"/>
</dbReference>
<evidence type="ECO:0000259" key="2">
    <source>
        <dbReference type="PROSITE" id="PS50076"/>
    </source>
</evidence>
<protein>
    <submittedName>
        <fullName evidence="3">Nuclease-like protein</fullName>
    </submittedName>
</protein>
<keyword evidence="1" id="KW-0812">Transmembrane</keyword>
<feature type="transmembrane region" description="Helical" evidence="1">
    <location>
        <begin position="136"/>
        <end position="155"/>
    </location>
</feature>
<reference evidence="3 4" key="1">
    <citation type="submission" date="2018-03" db="EMBL/GenBank/DDBJ databases">
        <title>Genomic Encyclopedia of Archaeal and Bacterial Type Strains, Phase II (KMG-II): from individual species to whole genera.</title>
        <authorList>
            <person name="Goeker M."/>
        </authorList>
    </citation>
    <scope>NUCLEOTIDE SEQUENCE [LARGE SCALE GENOMIC DNA]</scope>
    <source>
        <strain evidence="3 4">DSM 44720</strain>
    </source>
</reference>
<name>A0A2T0TDG4_9PSEU</name>
<keyword evidence="1" id="KW-1133">Transmembrane helix</keyword>
<dbReference type="Pfam" id="PF00226">
    <property type="entry name" value="DnaJ"/>
    <property type="match status" value="1"/>
</dbReference>
<dbReference type="EMBL" id="PVTF01000003">
    <property type="protein sequence ID" value="PRY43709.1"/>
    <property type="molecule type" value="Genomic_DNA"/>
</dbReference>
<dbReference type="CDD" id="cd06257">
    <property type="entry name" value="DnaJ"/>
    <property type="match status" value="1"/>
</dbReference>
<dbReference type="PRINTS" id="PR00625">
    <property type="entry name" value="JDOMAIN"/>
</dbReference>
<dbReference type="Gene3D" id="1.10.287.110">
    <property type="entry name" value="DnaJ domain"/>
    <property type="match status" value="1"/>
</dbReference>
<dbReference type="AlphaFoldDB" id="A0A2T0TDG4"/>
<keyword evidence="4" id="KW-1185">Reference proteome</keyword>
<feature type="transmembrane region" description="Helical" evidence="1">
    <location>
        <begin position="161"/>
        <end position="182"/>
    </location>
</feature>